<dbReference type="InParanoid" id="K4A3S8"/>
<protein>
    <submittedName>
        <fullName evidence="1">Uncharacterized protein</fullName>
    </submittedName>
</protein>
<evidence type="ECO:0000313" key="1">
    <source>
        <dbReference type="EnsemblPlants" id="KQL25065"/>
    </source>
</evidence>
<sequence length="41" mass="5079">MCWEYRCCAIVWWRQVDVKFEQVESDQNSKGHRCEHSEYLV</sequence>
<keyword evidence="2" id="KW-1185">Reference proteome</keyword>
<dbReference type="EMBL" id="AGNK02001172">
    <property type="status" value="NOT_ANNOTATED_CDS"/>
    <property type="molecule type" value="Genomic_DNA"/>
</dbReference>
<evidence type="ECO:0000313" key="2">
    <source>
        <dbReference type="Proteomes" id="UP000004995"/>
    </source>
</evidence>
<organism evidence="1 2">
    <name type="scientific">Setaria italica</name>
    <name type="common">Foxtail millet</name>
    <name type="synonym">Panicum italicum</name>
    <dbReference type="NCBI Taxonomy" id="4555"/>
    <lineage>
        <taxon>Eukaryota</taxon>
        <taxon>Viridiplantae</taxon>
        <taxon>Streptophyta</taxon>
        <taxon>Embryophyta</taxon>
        <taxon>Tracheophyta</taxon>
        <taxon>Spermatophyta</taxon>
        <taxon>Magnoliopsida</taxon>
        <taxon>Liliopsida</taxon>
        <taxon>Poales</taxon>
        <taxon>Poaceae</taxon>
        <taxon>PACMAD clade</taxon>
        <taxon>Panicoideae</taxon>
        <taxon>Panicodae</taxon>
        <taxon>Paniceae</taxon>
        <taxon>Cenchrinae</taxon>
        <taxon>Setaria</taxon>
    </lineage>
</organism>
<accession>K4A3S8</accession>
<proteinExistence type="predicted"/>
<dbReference type="Proteomes" id="UP000004995">
    <property type="component" value="Unassembled WGS sequence"/>
</dbReference>
<dbReference type="HOGENOM" id="CLU_3280436_0_0_1"/>
<name>K4A3S8_SETIT</name>
<dbReference type="Gramene" id="KQL25065">
    <property type="protein sequence ID" value="KQL25065"/>
    <property type="gene ID" value="SETIT_033531mg"/>
</dbReference>
<dbReference type="AlphaFoldDB" id="K4A3S8"/>
<reference evidence="1" key="2">
    <citation type="submission" date="2018-08" db="UniProtKB">
        <authorList>
            <consortium name="EnsemblPlants"/>
        </authorList>
    </citation>
    <scope>IDENTIFICATION</scope>
    <source>
        <strain evidence="1">Yugu1</strain>
    </source>
</reference>
<dbReference type="EnsemblPlants" id="KQL25065">
    <property type="protein sequence ID" value="KQL25065"/>
    <property type="gene ID" value="SETIT_033531mg"/>
</dbReference>
<reference evidence="2" key="1">
    <citation type="journal article" date="2012" name="Nat. Biotechnol.">
        <title>Reference genome sequence of the model plant Setaria.</title>
        <authorList>
            <person name="Bennetzen J.L."/>
            <person name="Schmutz J."/>
            <person name="Wang H."/>
            <person name="Percifield R."/>
            <person name="Hawkins J."/>
            <person name="Pontaroli A.C."/>
            <person name="Estep M."/>
            <person name="Feng L."/>
            <person name="Vaughn J.N."/>
            <person name="Grimwood J."/>
            <person name="Jenkins J."/>
            <person name="Barry K."/>
            <person name="Lindquist E."/>
            <person name="Hellsten U."/>
            <person name="Deshpande S."/>
            <person name="Wang X."/>
            <person name="Wu X."/>
            <person name="Mitros T."/>
            <person name="Triplett J."/>
            <person name="Yang X."/>
            <person name="Ye C.Y."/>
            <person name="Mauro-Herrera M."/>
            <person name="Wang L."/>
            <person name="Li P."/>
            <person name="Sharma M."/>
            <person name="Sharma R."/>
            <person name="Ronald P.C."/>
            <person name="Panaud O."/>
            <person name="Kellogg E.A."/>
            <person name="Brutnell T.P."/>
            <person name="Doust A.N."/>
            <person name="Tuskan G.A."/>
            <person name="Rokhsar D."/>
            <person name="Devos K.M."/>
        </authorList>
    </citation>
    <scope>NUCLEOTIDE SEQUENCE [LARGE SCALE GENOMIC DNA]</scope>
    <source>
        <strain evidence="2">cv. Yugu1</strain>
    </source>
</reference>